<comment type="caution">
    <text evidence="7">The sequence shown here is derived from an EMBL/GenBank/DDBJ whole genome shotgun (WGS) entry which is preliminary data.</text>
</comment>
<dbReference type="GO" id="GO:0044781">
    <property type="term" value="P:bacterial-type flagellum organization"/>
    <property type="evidence" value="ECO:0007669"/>
    <property type="project" value="InterPro"/>
</dbReference>
<dbReference type="GO" id="GO:0016020">
    <property type="term" value="C:membrane"/>
    <property type="evidence" value="ECO:0007669"/>
    <property type="project" value="InterPro"/>
</dbReference>
<keyword evidence="2" id="KW-1003">Cell membrane</keyword>
<dbReference type="Proteomes" id="UP000580891">
    <property type="component" value="Unassembled WGS sequence"/>
</dbReference>
<evidence type="ECO:0000313" key="8">
    <source>
        <dbReference type="Proteomes" id="UP000580891"/>
    </source>
</evidence>
<evidence type="ECO:0000256" key="3">
    <source>
        <dbReference type="ARBA" id="ARBA00022692"/>
    </source>
</evidence>
<organism evidence="7 8">
    <name type="scientific">[Anoxybacillus] calidus</name>
    <dbReference type="NCBI Taxonomy" id="575178"/>
    <lineage>
        <taxon>Bacteria</taxon>
        <taxon>Bacillati</taxon>
        <taxon>Bacillota</taxon>
        <taxon>Bacilli</taxon>
        <taxon>Bacillales</taxon>
        <taxon>Anoxybacillaceae</taxon>
        <taxon>Paranoxybacillus</taxon>
    </lineage>
</organism>
<comment type="subcellular location">
    <subcellularLocation>
        <location evidence="1">Cell membrane</location>
    </subcellularLocation>
</comment>
<evidence type="ECO:0000313" key="7">
    <source>
        <dbReference type="EMBL" id="MBA2870816.1"/>
    </source>
</evidence>
<evidence type="ECO:0000256" key="4">
    <source>
        <dbReference type="ARBA" id="ARBA00022989"/>
    </source>
</evidence>
<dbReference type="AlphaFoldDB" id="A0A7W0BU26"/>
<dbReference type="Pfam" id="PF04347">
    <property type="entry name" value="FliO"/>
    <property type="match status" value="1"/>
</dbReference>
<name>A0A7W0BU26_9BACL</name>
<keyword evidence="5 6" id="KW-0472">Membrane</keyword>
<reference evidence="7 8" key="1">
    <citation type="submission" date="2020-07" db="EMBL/GenBank/DDBJ databases">
        <title>Genomic Encyclopedia of Type Strains, Phase IV (KMG-IV): sequencing the most valuable type-strain genomes for metagenomic binning, comparative biology and taxonomic classification.</title>
        <authorList>
            <person name="Goeker M."/>
        </authorList>
    </citation>
    <scope>NUCLEOTIDE SEQUENCE [LARGE SCALE GENOMIC DNA]</scope>
    <source>
        <strain evidence="7 8">DSM 25220</strain>
    </source>
</reference>
<gene>
    <name evidence="7" type="ORF">HNQ85_001086</name>
</gene>
<keyword evidence="7" id="KW-0966">Cell projection</keyword>
<dbReference type="RefSeq" id="WP_181536715.1">
    <property type="nucleotide sequence ID" value="NZ_JACDUU010000002.1"/>
</dbReference>
<keyword evidence="4 6" id="KW-1133">Transmembrane helix</keyword>
<evidence type="ECO:0000256" key="6">
    <source>
        <dbReference type="SAM" id="Phobius"/>
    </source>
</evidence>
<sequence>MLHFRIITVLIYFIVLLASQTGLPVFAEQPKTVKECIEHPEQCKDPSIQTDGERTNDEIAKGQDPFSVWDVFKMILATIFVVVLIYVLLRLINQRTRLSPTKRSFIENLGGTSVGPNRSVQLIKVGNRILVIGVADSIQLLTEIDEEEEMKEILTEYNTRLNQMMEPSQWLKNLISKEKAANDESFRNILTKQLQEIAVQRKKVLQDLEKKGTISDE</sequence>
<keyword evidence="7" id="KW-0282">Flagellum</keyword>
<keyword evidence="8" id="KW-1185">Reference proteome</keyword>
<keyword evidence="7" id="KW-0969">Cilium</keyword>
<proteinExistence type="predicted"/>
<dbReference type="InterPro" id="IPR022781">
    <property type="entry name" value="Flagellar_biosynth_FliO"/>
</dbReference>
<accession>A0A7W0BU26</accession>
<feature type="transmembrane region" description="Helical" evidence="6">
    <location>
        <begin position="71"/>
        <end position="92"/>
    </location>
</feature>
<dbReference type="EMBL" id="JACDUU010000002">
    <property type="protein sequence ID" value="MBA2870816.1"/>
    <property type="molecule type" value="Genomic_DNA"/>
</dbReference>
<evidence type="ECO:0000256" key="5">
    <source>
        <dbReference type="ARBA" id="ARBA00023136"/>
    </source>
</evidence>
<protein>
    <submittedName>
        <fullName evidence="7">Flagellar protein FliO/FliZ</fullName>
    </submittedName>
</protein>
<evidence type="ECO:0000256" key="2">
    <source>
        <dbReference type="ARBA" id="ARBA00022475"/>
    </source>
</evidence>
<keyword evidence="3 6" id="KW-0812">Transmembrane</keyword>
<evidence type="ECO:0000256" key="1">
    <source>
        <dbReference type="ARBA" id="ARBA00004236"/>
    </source>
</evidence>